<keyword evidence="3" id="KW-1185">Reference proteome</keyword>
<name>A0AA41UJC8_9BACT</name>
<evidence type="ECO:0000313" key="3">
    <source>
        <dbReference type="Proteomes" id="UP001165427"/>
    </source>
</evidence>
<dbReference type="Proteomes" id="UP001165427">
    <property type="component" value="Unassembled WGS sequence"/>
</dbReference>
<proteinExistence type="predicted"/>
<comment type="caution">
    <text evidence="2">The sequence shown here is derived from an EMBL/GenBank/DDBJ whole genome shotgun (WGS) entry which is preliminary data.</text>
</comment>
<gene>
    <name evidence="2" type="ORF">MRX98_10555</name>
</gene>
<organism evidence="2 3">
    <name type="scientific">Desulfatitalea alkaliphila</name>
    <dbReference type="NCBI Taxonomy" id="2929485"/>
    <lineage>
        <taxon>Bacteria</taxon>
        <taxon>Pseudomonadati</taxon>
        <taxon>Thermodesulfobacteriota</taxon>
        <taxon>Desulfobacteria</taxon>
        <taxon>Desulfobacterales</taxon>
        <taxon>Desulfosarcinaceae</taxon>
        <taxon>Desulfatitalea</taxon>
    </lineage>
</organism>
<feature type="compositionally biased region" description="Basic residues" evidence="1">
    <location>
        <begin position="34"/>
        <end position="48"/>
    </location>
</feature>
<dbReference type="RefSeq" id="WP_246907019.1">
    <property type="nucleotide sequence ID" value="NZ_JALJRB010000010.1"/>
</dbReference>
<evidence type="ECO:0000256" key="1">
    <source>
        <dbReference type="SAM" id="MobiDB-lite"/>
    </source>
</evidence>
<protein>
    <submittedName>
        <fullName evidence="2">Uncharacterized protein</fullName>
    </submittedName>
</protein>
<feature type="compositionally biased region" description="Basic and acidic residues" evidence="1">
    <location>
        <begin position="105"/>
        <end position="114"/>
    </location>
</feature>
<dbReference type="AlphaFoldDB" id="A0AA41UJC8"/>
<dbReference type="EMBL" id="JALJRB010000010">
    <property type="protein sequence ID" value="MCJ8501014.1"/>
    <property type="molecule type" value="Genomic_DNA"/>
</dbReference>
<sequence>MNLHKNLSLSYRGGRRRIIPHHLGPTPFNPVHPIRSKYHAQRRQRPQKKTNQNAPCDAYRPMHAGRRSMPNQQKYAIIPKDNGNSDPISNKIGAPPPVTLPTTDTPRHDDRSIDTTHHRNARIALCKAHKEKVA</sequence>
<reference evidence="2" key="1">
    <citation type="submission" date="2022-04" db="EMBL/GenBank/DDBJ databases">
        <title>Desulfatitalea alkaliphila sp. nov., a novel anaerobic sulfate-reducing bacterium isolated from terrestrial mud volcano, Taman Peninsula, Russia.</title>
        <authorList>
            <person name="Khomyakova M.A."/>
            <person name="Merkel A.Y."/>
            <person name="Slobodkin A.I."/>
        </authorList>
    </citation>
    <scope>NUCLEOTIDE SEQUENCE</scope>
    <source>
        <strain evidence="2">M08but</strain>
    </source>
</reference>
<accession>A0AA41UJC8</accession>
<feature type="region of interest" description="Disordered" evidence="1">
    <location>
        <begin position="18"/>
        <end position="114"/>
    </location>
</feature>
<evidence type="ECO:0000313" key="2">
    <source>
        <dbReference type="EMBL" id="MCJ8501014.1"/>
    </source>
</evidence>